<gene>
    <name evidence="2" type="ORF">J1N35_021297</name>
</gene>
<evidence type="ECO:0000313" key="3">
    <source>
        <dbReference type="Proteomes" id="UP000828251"/>
    </source>
</evidence>
<reference evidence="2 3" key="1">
    <citation type="journal article" date="2021" name="Plant Biotechnol. J.">
        <title>Multi-omics assisted identification of the key and species-specific regulatory components of drought-tolerant mechanisms in Gossypium stocksii.</title>
        <authorList>
            <person name="Yu D."/>
            <person name="Ke L."/>
            <person name="Zhang D."/>
            <person name="Wu Y."/>
            <person name="Sun Y."/>
            <person name="Mei J."/>
            <person name="Sun J."/>
            <person name="Sun Y."/>
        </authorList>
    </citation>
    <scope>NUCLEOTIDE SEQUENCE [LARGE SCALE GENOMIC DNA]</scope>
    <source>
        <strain evidence="3">cv. E1</strain>
        <tissue evidence="2">Leaf</tissue>
    </source>
</reference>
<sequence>MGFNPINIDNIFEEDDPLNACIEEREDSKLNSKPNFSWLPEELLNETNEENVDEETQGDNMDDISPAQSNEEGVQLSTSSGGDGDDLGGNNEDACQTEPEHMYSDTFYGGQGMARYLYAANLGLYKTNPSISSQHRRGRDDRTHRRMREHFHNSFIGLLSRSLATNENEISV</sequence>
<feature type="compositionally biased region" description="Acidic residues" evidence="1">
    <location>
        <begin position="43"/>
        <end position="62"/>
    </location>
</feature>
<dbReference type="OrthoDB" id="1001231at2759"/>
<organism evidence="2 3">
    <name type="scientific">Gossypium stocksii</name>
    <dbReference type="NCBI Taxonomy" id="47602"/>
    <lineage>
        <taxon>Eukaryota</taxon>
        <taxon>Viridiplantae</taxon>
        <taxon>Streptophyta</taxon>
        <taxon>Embryophyta</taxon>
        <taxon>Tracheophyta</taxon>
        <taxon>Spermatophyta</taxon>
        <taxon>Magnoliopsida</taxon>
        <taxon>eudicotyledons</taxon>
        <taxon>Gunneridae</taxon>
        <taxon>Pentapetalae</taxon>
        <taxon>rosids</taxon>
        <taxon>malvids</taxon>
        <taxon>Malvales</taxon>
        <taxon>Malvaceae</taxon>
        <taxon>Malvoideae</taxon>
        <taxon>Gossypium</taxon>
    </lineage>
</organism>
<accession>A0A9D3VE89</accession>
<comment type="caution">
    <text evidence="2">The sequence shown here is derived from an EMBL/GenBank/DDBJ whole genome shotgun (WGS) entry which is preliminary data.</text>
</comment>
<name>A0A9D3VE89_9ROSI</name>
<keyword evidence="3" id="KW-1185">Reference proteome</keyword>
<dbReference type="AlphaFoldDB" id="A0A9D3VE89"/>
<evidence type="ECO:0000313" key="2">
    <source>
        <dbReference type="EMBL" id="KAH1081536.1"/>
    </source>
</evidence>
<feature type="region of interest" description="Disordered" evidence="1">
    <location>
        <begin position="26"/>
        <end position="91"/>
    </location>
</feature>
<dbReference type="EMBL" id="JAIQCV010000007">
    <property type="protein sequence ID" value="KAH1081536.1"/>
    <property type="molecule type" value="Genomic_DNA"/>
</dbReference>
<evidence type="ECO:0000256" key="1">
    <source>
        <dbReference type="SAM" id="MobiDB-lite"/>
    </source>
</evidence>
<dbReference type="Proteomes" id="UP000828251">
    <property type="component" value="Unassembled WGS sequence"/>
</dbReference>
<proteinExistence type="predicted"/>
<protein>
    <submittedName>
        <fullName evidence="2">Uncharacterized protein</fullName>
    </submittedName>
</protein>